<organism evidence="2 3">
    <name type="scientific">Kribbella amoyensis</name>
    <dbReference type="NCBI Taxonomy" id="996641"/>
    <lineage>
        <taxon>Bacteria</taxon>
        <taxon>Bacillati</taxon>
        <taxon>Actinomycetota</taxon>
        <taxon>Actinomycetes</taxon>
        <taxon>Propionibacteriales</taxon>
        <taxon>Kribbellaceae</taxon>
        <taxon>Kribbella</taxon>
    </lineage>
</organism>
<reference evidence="2 3" key="1">
    <citation type="submission" date="2019-06" db="EMBL/GenBank/DDBJ databases">
        <title>Sequencing the genomes of 1000 actinobacteria strains.</title>
        <authorList>
            <person name="Klenk H.-P."/>
        </authorList>
    </citation>
    <scope>NUCLEOTIDE SEQUENCE [LARGE SCALE GENOMIC DNA]</scope>
    <source>
        <strain evidence="2 3">DSM 24683</strain>
    </source>
</reference>
<protein>
    <submittedName>
        <fullName evidence="2">Uncharacterized protein</fullName>
    </submittedName>
</protein>
<feature type="chain" id="PRO_5021963742" evidence="1">
    <location>
        <begin position="26"/>
        <end position="100"/>
    </location>
</feature>
<dbReference type="Proteomes" id="UP000318380">
    <property type="component" value="Unassembled WGS sequence"/>
</dbReference>
<sequence length="100" mass="10443">MRVLSGVAAAAILALGVAVQPASHAVQTAPAAAESVTGSQAATVWKYRHNCGLSYDNCAEDRRLYSRLGWPVSAIYYTSGTGTCPGGGCPKGYYFYYGNG</sequence>
<dbReference type="EMBL" id="VIVK01000001">
    <property type="protein sequence ID" value="TWD80242.1"/>
    <property type="molecule type" value="Genomic_DNA"/>
</dbReference>
<accession>A0A561BN63</accession>
<evidence type="ECO:0000313" key="3">
    <source>
        <dbReference type="Proteomes" id="UP000318380"/>
    </source>
</evidence>
<evidence type="ECO:0000256" key="1">
    <source>
        <dbReference type="SAM" id="SignalP"/>
    </source>
</evidence>
<name>A0A561BN63_9ACTN</name>
<dbReference type="RefSeq" id="WP_145804088.1">
    <property type="nucleotide sequence ID" value="NZ_VIVK01000001.1"/>
</dbReference>
<keyword evidence="1" id="KW-0732">Signal</keyword>
<gene>
    <name evidence="2" type="ORF">FB561_1315</name>
</gene>
<evidence type="ECO:0000313" key="2">
    <source>
        <dbReference type="EMBL" id="TWD80242.1"/>
    </source>
</evidence>
<feature type="signal peptide" evidence="1">
    <location>
        <begin position="1"/>
        <end position="25"/>
    </location>
</feature>
<keyword evidence="3" id="KW-1185">Reference proteome</keyword>
<dbReference type="AlphaFoldDB" id="A0A561BN63"/>
<comment type="caution">
    <text evidence="2">The sequence shown here is derived from an EMBL/GenBank/DDBJ whole genome shotgun (WGS) entry which is preliminary data.</text>
</comment>
<proteinExistence type="predicted"/>